<evidence type="ECO:0000256" key="4">
    <source>
        <dbReference type="ARBA" id="ARBA00022679"/>
    </source>
</evidence>
<gene>
    <name evidence="13" type="ORF">LOTGIDRAFT_114172</name>
</gene>
<protein>
    <recommendedName>
        <fullName evidence="2">non-specific serine/threonine protein kinase</fullName>
        <ecNumber evidence="2">2.7.11.1</ecNumber>
    </recommendedName>
</protein>
<dbReference type="FunFam" id="1.10.510.10:FF:000754">
    <property type="entry name" value="Interleukin-1 receptor-associated kinase"/>
    <property type="match status" value="1"/>
</dbReference>
<feature type="domain" description="Protein kinase" evidence="12">
    <location>
        <begin position="200"/>
        <end position="469"/>
    </location>
</feature>
<dbReference type="PROSITE" id="PS00108">
    <property type="entry name" value="PROTEIN_KINASE_ST"/>
    <property type="match status" value="1"/>
</dbReference>
<dbReference type="SUPFAM" id="SSF56112">
    <property type="entry name" value="Protein kinase-like (PK-like)"/>
    <property type="match status" value="1"/>
</dbReference>
<dbReference type="InterPro" id="IPR011029">
    <property type="entry name" value="DEATH-like_dom_sf"/>
</dbReference>
<evidence type="ECO:0000313" key="14">
    <source>
        <dbReference type="Proteomes" id="UP000030746"/>
    </source>
</evidence>
<proteinExistence type="inferred from homology"/>
<dbReference type="SMART" id="SM00220">
    <property type="entry name" value="S_TKc"/>
    <property type="match status" value="1"/>
</dbReference>
<evidence type="ECO:0000256" key="6">
    <source>
        <dbReference type="ARBA" id="ARBA00022777"/>
    </source>
</evidence>
<evidence type="ECO:0000256" key="3">
    <source>
        <dbReference type="ARBA" id="ARBA00022527"/>
    </source>
</evidence>
<dbReference type="SUPFAM" id="SSF47986">
    <property type="entry name" value="DEATH domain"/>
    <property type="match status" value="1"/>
</dbReference>
<evidence type="ECO:0000256" key="2">
    <source>
        <dbReference type="ARBA" id="ARBA00012513"/>
    </source>
</evidence>
<dbReference type="Proteomes" id="UP000030746">
    <property type="component" value="Unassembled WGS sequence"/>
</dbReference>
<dbReference type="GO" id="GO:0004674">
    <property type="term" value="F:protein serine/threonine kinase activity"/>
    <property type="evidence" value="ECO:0007669"/>
    <property type="project" value="UniProtKB-KW"/>
</dbReference>
<dbReference type="InterPro" id="IPR008271">
    <property type="entry name" value="Ser/Thr_kinase_AS"/>
</dbReference>
<evidence type="ECO:0000256" key="9">
    <source>
        <dbReference type="ARBA" id="ARBA00048679"/>
    </source>
</evidence>
<dbReference type="InterPro" id="IPR000719">
    <property type="entry name" value="Prot_kinase_dom"/>
</dbReference>
<evidence type="ECO:0000256" key="7">
    <source>
        <dbReference type="ARBA" id="ARBA00022840"/>
    </source>
</evidence>
<dbReference type="HOGENOM" id="CLU_000288_21_15_1"/>
<evidence type="ECO:0000256" key="5">
    <source>
        <dbReference type="ARBA" id="ARBA00022741"/>
    </source>
</evidence>
<evidence type="ECO:0000259" key="12">
    <source>
        <dbReference type="PROSITE" id="PS50011"/>
    </source>
</evidence>
<keyword evidence="5 10" id="KW-0547">Nucleotide-binding</keyword>
<comment type="catalytic activity">
    <reaction evidence="8">
        <text>L-threonyl-[protein] + ATP = O-phospho-L-threonyl-[protein] + ADP + H(+)</text>
        <dbReference type="Rhea" id="RHEA:46608"/>
        <dbReference type="Rhea" id="RHEA-COMP:11060"/>
        <dbReference type="Rhea" id="RHEA-COMP:11605"/>
        <dbReference type="ChEBI" id="CHEBI:15378"/>
        <dbReference type="ChEBI" id="CHEBI:30013"/>
        <dbReference type="ChEBI" id="CHEBI:30616"/>
        <dbReference type="ChEBI" id="CHEBI:61977"/>
        <dbReference type="ChEBI" id="CHEBI:456216"/>
        <dbReference type="EC" id="2.7.11.1"/>
    </reaction>
</comment>
<feature type="binding site" evidence="10">
    <location>
        <position position="228"/>
    </location>
    <ligand>
        <name>ATP</name>
        <dbReference type="ChEBI" id="CHEBI:30616"/>
    </ligand>
</feature>
<keyword evidence="14" id="KW-1185">Reference proteome</keyword>
<dbReference type="EC" id="2.7.11.1" evidence="2"/>
<dbReference type="RefSeq" id="XP_009050390.1">
    <property type="nucleotide sequence ID" value="XM_009052142.1"/>
</dbReference>
<dbReference type="Pfam" id="PF00069">
    <property type="entry name" value="Pkinase"/>
    <property type="match status" value="1"/>
</dbReference>
<evidence type="ECO:0000256" key="10">
    <source>
        <dbReference type="PROSITE-ProRule" id="PRU10141"/>
    </source>
</evidence>
<evidence type="ECO:0000256" key="8">
    <source>
        <dbReference type="ARBA" id="ARBA00047899"/>
    </source>
</evidence>
<dbReference type="STRING" id="225164.V4A4B0"/>
<dbReference type="Gene3D" id="3.30.200.20">
    <property type="entry name" value="Phosphorylase Kinase, domain 1"/>
    <property type="match status" value="1"/>
</dbReference>
<evidence type="ECO:0000256" key="11">
    <source>
        <dbReference type="RuleBase" id="RU000304"/>
    </source>
</evidence>
<dbReference type="AlphaFoldDB" id="V4A4B0"/>
<comment type="catalytic activity">
    <reaction evidence="9">
        <text>L-seryl-[protein] + ATP = O-phospho-L-seryl-[protein] + ADP + H(+)</text>
        <dbReference type="Rhea" id="RHEA:17989"/>
        <dbReference type="Rhea" id="RHEA-COMP:9863"/>
        <dbReference type="Rhea" id="RHEA-COMP:11604"/>
        <dbReference type="ChEBI" id="CHEBI:15378"/>
        <dbReference type="ChEBI" id="CHEBI:29999"/>
        <dbReference type="ChEBI" id="CHEBI:30616"/>
        <dbReference type="ChEBI" id="CHEBI:83421"/>
        <dbReference type="ChEBI" id="CHEBI:456216"/>
        <dbReference type="EC" id="2.7.11.1"/>
    </reaction>
</comment>
<accession>V4A4B0</accession>
<dbReference type="Gene3D" id="1.10.510.10">
    <property type="entry name" value="Transferase(Phosphotransferase) domain 1"/>
    <property type="match status" value="1"/>
</dbReference>
<dbReference type="PANTHER" id="PTHR27006">
    <property type="entry name" value="PROMASTIGOTE SURFACE ANTIGEN PROTEIN PSA"/>
    <property type="match status" value="1"/>
</dbReference>
<keyword evidence="4" id="KW-0808">Transferase</keyword>
<dbReference type="InterPro" id="IPR017441">
    <property type="entry name" value="Protein_kinase_ATP_BS"/>
</dbReference>
<dbReference type="GO" id="GO:0005524">
    <property type="term" value="F:ATP binding"/>
    <property type="evidence" value="ECO:0007669"/>
    <property type="project" value="UniProtKB-UniRule"/>
</dbReference>
<reference evidence="13 14" key="1">
    <citation type="journal article" date="2013" name="Nature">
        <title>Insights into bilaterian evolution from three spiralian genomes.</title>
        <authorList>
            <person name="Simakov O."/>
            <person name="Marletaz F."/>
            <person name="Cho S.J."/>
            <person name="Edsinger-Gonzales E."/>
            <person name="Havlak P."/>
            <person name="Hellsten U."/>
            <person name="Kuo D.H."/>
            <person name="Larsson T."/>
            <person name="Lv J."/>
            <person name="Arendt D."/>
            <person name="Savage R."/>
            <person name="Osoegawa K."/>
            <person name="de Jong P."/>
            <person name="Grimwood J."/>
            <person name="Chapman J.A."/>
            <person name="Shapiro H."/>
            <person name="Aerts A."/>
            <person name="Otillar R.P."/>
            <person name="Terry A.Y."/>
            <person name="Boore J.L."/>
            <person name="Grigoriev I.V."/>
            <person name="Lindberg D.R."/>
            <person name="Seaver E.C."/>
            <person name="Weisblat D.A."/>
            <person name="Putnam N.H."/>
            <person name="Rokhsar D.S."/>
        </authorList>
    </citation>
    <scope>NUCLEOTIDE SEQUENCE [LARGE SCALE GENOMIC DNA]</scope>
</reference>
<evidence type="ECO:0000313" key="13">
    <source>
        <dbReference type="EMBL" id="ESO98753.1"/>
    </source>
</evidence>
<sequence length="469" mass="52834">MGKVTLTQDSYIRKLPFSAYRKLINLLDPGREWEKMAVLVPREINMTADNFEPRYDFDQIANFAERGRKHNGSATESILRDWGTQNPTIQHLINVFMEAELFAAADYLSVQILGGSPVPRPHTDFMSVENNLGRPHRKVVEDDEDLMLDGVNLPKPNSSKASDNEEMKNSVLRDHNIVLRHVSYSTLKSITNNFNEEEAIKGGNLLGKGGFGLVFLGKFQSNFSVAVKQLKKDSQDIDVEKQFNTERHYLTKYRQDNLVQLLGFSHDGPYNCLIYQLMTNGSLEDRLMCKDGTSPLTSSQRVIIVKGTAEGIAFLNNHGLVHRDIKSANVLLDEKFLPKIADFATTRSAPQGSGLSKVQQTSCVIGTSAYLAPEAFQYDVSTKLDSFSFGVVLYEILTGLPAYDDQREEKDLKTHMDENCEQIVDMLDISGGEWDEKAVNVIYDVAVQCVQNKRRRPVVSDLLEDLRKL</sequence>
<keyword evidence="3 11" id="KW-0723">Serine/threonine-protein kinase</keyword>
<evidence type="ECO:0000256" key="1">
    <source>
        <dbReference type="ARBA" id="ARBA00008718"/>
    </source>
</evidence>
<dbReference type="EMBL" id="KB201205">
    <property type="protein sequence ID" value="ESO98753.1"/>
    <property type="molecule type" value="Genomic_DNA"/>
</dbReference>
<dbReference type="PROSITE" id="PS50011">
    <property type="entry name" value="PROTEIN_KINASE_DOM"/>
    <property type="match status" value="1"/>
</dbReference>
<dbReference type="InterPro" id="IPR011009">
    <property type="entry name" value="Kinase-like_dom_sf"/>
</dbReference>
<dbReference type="PANTHER" id="PTHR27006:SF606">
    <property type="entry name" value="INTERLEUKIN-1 RECEPTOR-ASSOCIATED KINASE 4"/>
    <property type="match status" value="1"/>
</dbReference>
<dbReference type="CTD" id="20231055"/>
<keyword evidence="6" id="KW-0418">Kinase</keyword>
<keyword evidence="7 10" id="KW-0067">ATP-binding</keyword>
<dbReference type="Gene3D" id="1.10.533.10">
    <property type="entry name" value="Death Domain, Fas"/>
    <property type="match status" value="1"/>
</dbReference>
<dbReference type="OrthoDB" id="4062651at2759"/>
<organism evidence="13 14">
    <name type="scientific">Lottia gigantea</name>
    <name type="common">Giant owl limpet</name>
    <dbReference type="NCBI Taxonomy" id="225164"/>
    <lineage>
        <taxon>Eukaryota</taxon>
        <taxon>Metazoa</taxon>
        <taxon>Spiralia</taxon>
        <taxon>Lophotrochozoa</taxon>
        <taxon>Mollusca</taxon>
        <taxon>Gastropoda</taxon>
        <taxon>Patellogastropoda</taxon>
        <taxon>Lottioidea</taxon>
        <taxon>Lottiidae</taxon>
        <taxon>Lottia</taxon>
    </lineage>
</organism>
<dbReference type="KEGG" id="lgi:LOTGIDRAFT_114172"/>
<dbReference type="OMA" id="MQHYQSM"/>
<dbReference type="GeneID" id="20231055"/>
<comment type="similarity">
    <text evidence="1">Belongs to the protein kinase superfamily. TKL Ser/Thr protein kinase family. Pelle subfamily.</text>
</comment>
<name>V4A4B0_LOTGI</name>
<dbReference type="PROSITE" id="PS00107">
    <property type="entry name" value="PROTEIN_KINASE_ATP"/>
    <property type="match status" value="1"/>
</dbReference>